<name>A0ACB9UTB9_9CETA</name>
<dbReference type="Proteomes" id="UP001057279">
    <property type="component" value="Linkage Group LG12"/>
</dbReference>
<dbReference type="EMBL" id="CM043037">
    <property type="protein sequence ID" value="KAI4578551.1"/>
    <property type="molecule type" value="Genomic_DNA"/>
</dbReference>
<comment type="caution">
    <text evidence="1">The sequence shown here is derived from an EMBL/GenBank/DDBJ whole genome shotgun (WGS) entry which is preliminary data.</text>
</comment>
<keyword evidence="2" id="KW-1185">Reference proteome</keyword>
<reference evidence="1" key="1">
    <citation type="submission" date="2022-03" db="EMBL/GenBank/DDBJ databases">
        <title>Genomic analyses of argali, domestic sheep and their hybrids provide insights into chromosomal evolution, heterosis and genetic basis of agronomic traits.</title>
        <authorList>
            <person name="Li M."/>
        </authorList>
    </citation>
    <scope>NUCLEOTIDE SEQUENCE</scope>
    <source>
        <strain evidence="1">F1 hybrid</strain>
    </source>
</reference>
<proteinExistence type="predicted"/>
<evidence type="ECO:0000313" key="1">
    <source>
        <dbReference type="EMBL" id="KAI4578551.1"/>
    </source>
</evidence>
<protein>
    <submittedName>
        <fullName evidence="1">Uncharacterized protein</fullName>
    </submittedName>
</protein>
<accession>A0ACB9UTB9</accession>
<sequence length="189" mass="21228">MSYISSSVSLQFTECDKRRPERTLPCGDHIRPKVTWCKKRKAPGHSEESKSDFKIKLYPENVPVVPSVFKNQDSDRGLHRLIHLPLDVDEAKSNESAWSIFGEASYQPSYAVCQPVGFPACLFPFEEFPIVLCTIICILFLGSADAFWFSVPWCPSHGDPTVPVTCTPIGRRLSQRVNVQTPLPEKSTS</sequence>
<organism evidence="1 2">
    <name type="scientific">Ovis ammon polii x Ovis aries</name>
    <dbReference type="NCBI Taxonomy" id="2918886"/>
    <lineage>
        <taxon>Eukaryota</taxon>
        <taxon>Metazoa</taxon>
        <taxon>Chordata</taxon>
        <taxon>Craniata</taxon>
        <taxon>Vertebrata</taxon>
        <taxon>Euteleostomi</taxon>
        <taxon>Mammalia</taxon>
        <taxon>Eutheria</taxon>
        <taxon>Laurasiatheria</taxon>
        <taxon>Artiodactyla</taxon>
        <taxon>Ruminantia</taxon>
        <taxon>Pecora</taxon>
        <taxon>Bovidae</taxon>
        <taxon>Caprinae</taxon>
        <taxon>Ovis</taxon>
    </lineage>
</organism>
<gene>
    <name evidence="1" type="ORF">MJG53_011406</name>
</gene>
<evidence type="ECO:0000313" key="2">
    <source>
        <dbReference type="Proteomes" id="UP001057279"/>
    </source>
</evidence>